<dbReference type="Pfam" id="PF13930">
    <property type="entry name" value="Endonuclea_NS_2"/>
    <property type="match status" value="1"/>
</dbReference>
<dbReference type="Gene3D" id="3.40.570.10">
    <property type="entry name" value="Extracellular Endonuclease, subunit A"/>
    <property type="match status" value="1"/>
</dbReference>
<accession>A0A841FN22</accession>
<dbReference type="RefSeq" id="WP_184791497.1">
    <property type="nucleotide sequence ID" value="NZ_BONT01000060.1"/>
</dbReference>
<dbReference type="InterPro" id="IPR044927">
    <property type="entry name" value="Endonuclea_NS_2"/>
</dbReference>
<evidence type="ECO:0000313" key="3">
    <source>
        <dbReference type="EMBL" id="MBB6038711.1"/>
    </source>
</evidence>
<proteinExistence type="predicted"/>
<name>A0A841FN22_9ACTN</name>
<dbReference type="AlphaFoldDB" id="A0A841FN22"/>
<evidence type="ECO:0000259" key="2">
    <source>
        <dbReference type="Pfam" id="PF13930"/>
    </source>
</evidence>
<protein>
    <recommendedName>
        <fullName evidence="2">Type VII secretion system protein EssD-like domain-containing protein</fullName>
    </recommendedName>
</protein>
<keyword evidence="4" id="KW-1185">Reference proteome</keyword>
<evidence type="ECO:0000256" key="1">
    <source>
        <dbReference type="SAM" id="MobiDB-lite"/>
    </source>
</evidence>
<gene>
    <name evidence="3" type="ORF">HNR73_006597</name>
</gene>
<evidence type="ECO:0000313" key="4">
    <source>
        <dbReference type="Proteomes" id="UP000548476"/>
    </source>
</evidence>
<organism evidence="3 4">
    <name type="scientific">Phytomonospora endophytica</name>
    <dbReference type="NCBI Taxonomy" id="714109"/>
    <lineage>
        <taxon>Bacteria</taxon>
        <taxon>Bacillati</taxon>
        <taxon>Actinomycetota</taxon>
        <taxon>Actinomycetes</taxon>
        <taxon>Micromonosporales</taxon>
        <taxon>Micromonosporaceae</taxon>
        <taxon>Phytomonospora</taxon>
    </lineage>
</organism>
<comment type="caution">
    <text evidence="3">The sequence shown here is derived from an EMBL/GenBank/DDBJ whole genome shotgun (WGS) entry which is preliminary data.</text>
</comment>
<feature type="domain" description="Type VII secretion system protein EssD-like" evidence="2">
    <location>
        <begin position="114"/>
        <end position="171"/>
    </location>
</feature>
<dbReference type="InterPro" id="IPR044929">
    <property type="entry name" value="DNA/RNA_non-sp_Endonuclease_sf"/>
</dbReference>
<feature type="region of interest" description="Disordered" evidence="1">
    <location>
        <begin position="77"/>
        <end position="96"/>
    </location>
</feature>
<sequence length="230" mass="25080">MHDHATDRPTPPPRAVVRSRLGVSPSHALLGLQRTAGNAAVALAVQRKYAGFPYIDFGLLSDDCGTEMRAELHPGKLEKGSKPAVRPSWWPKSGSMPTKGGEDAADFFSTYMVQGHLLNEKVGGTGKSMENLTPLTKSANSQHHSKVEKRVKSEVKKNKHVVEYHVTAQYGKHPNAKDMGATGAAAKYIDDNFTDMMAGKLRAEYTVYKKTAKGGKELFGDAWEITNEGK</sequence>
<reference evidence="3 4" key="1">
    <citation type="submission" date="2020-08" db="EMBL/GenBank/DDBJ databases">
        <title>Genomic Encyclopedia of Type Strains, Phase IV (KMG-IV): sequencing the most valuable type-strain genomes for metagenomic binning, comparative biology and taxonomic classification.</title>
        <authorList>
            <person name="Goeker M."/>
        </authorList>
    </citation>
    <scope>NUCLEOTIDE SEQUENCE [LARGE SCALE GENOMIC DNA]</scope>
    <source>
        <strain evidence="3 4">YIM 65646</strain>
    </source>
</reference>
<dbReference type="Proteomes" id="UP000548476">
    <property type="component" value="Unassembled WGS sequence"/>
</dbReference>
<dbReference type="EMBL" id="JACHGT010000018">
    <property type="protein sequence ID" value="MBB6038711.1"/>
    <property type="molecule type" value="Genomic_DNA"/>
</dbReference>